<feature type="transmembrane region" description="Helical" evidence="1">
    <location>
        <begin position="33"/>
        <end position="54"/>
    </location>
</feature>
<evidence type="ECO:0008006" key="5">
    <source>
        <dbReference type="Google" id="ProtNLM"/>
    </source>
</evidence>
<reference evidence="2" key="1">
    <citation type="submission" date="2023-11" db="EMBL/GenBank/DDBJ databases">
        <authorList>
            <person name="De Vega J J."/>
            <person name="De Vega J J."/>
        </authorList>
    </citation>
    <scope>NUCLEOTIDE SEQUENCE</scope>
</reference>
<dbReference type="AlphaFoldDB" id="A0AAD2HI73"/>
<sequence>MIYLSGRERSNSQASSNLLPVTLLPIRTSRMTFWGRVCTILAGVVVVVVVYHVYPSEPGFPEDMGFVGSPEPMWLIELDYSKDSVAALDRASPATPVEASPESIAATRIDELFQRQSQTIQEAETHYSLRNGRLPPPNFDKWFAYAQEHKCLVDEYHQIHRDFEPFYQLAKEDPVQFKRMVELGRRLMLLDPKGMVTIKIENGTIEMPTYRGSVWDDEWKATLTKFLDVLPDMEFLINGRDEPRVVFNTQDPRNRKTALAIADTQPFRIRPAPTSDFFKERAECRTILTEKGTSIDALEDVAFINFSSSSDFTTDLYPLLSMTKTTSSCFADIMFPGQYYYDSSQWSGKFSRPNDISWEDKKAQLYWRGSSNGGTILNDNYHKFSRFRLVKIAASRPDIINARMTGWYAEHCKPEYDCDAGPIIAEYLVPGGFSPREEVYQYKFALDVDGNTFSGRYLGLLRSGSLVFKASLHNLYT</sequence>
<evidence type="ECO:0000313" key="3">
    <source>
        <dbReference type="EMBL" id="CAK5276669.1"/>
    </source>
</evidence>
<dbReference type="EMBL" id="CAVNYO010000403">
    <property type="protein sequence ID" value="CAK5274547.1"/>
    <property type="molecule type" value="Genomic_DNA"/>
</dbReference>
<evidence type="ECO:0000313" key="4">
    <source>
        <dbReference type="Proteomes" id="UP001295794"/>
    </source>
</evidence>
<evidence type="ECO:0000313" key="2">
    <source>
        <dbReference type="EMBL" id="CAK5274547.1"/>
    </source>
</evidence>
<accession>A0AAD2HI73</accession>
<keyword evidence="1" id="KW-1133">Transmembrane helix</keyword>
<dbReference type="InterPro" id="IPR051091">
    <property type="entry name" value="O-Glucosyltr/Glycosyltrsf_90"/>
</dbReference>
<gene>
    <name evidence="2" type="ORF">MYCIT1_LOCUS21778</name>
    <name evidence="3" type="ORF">MYCIT1_LOCUS25119</name>
</gene>
<keyword evidence="1" id="KW-0472">Membrane</keyword>
<comment type="caution">
    <text evidence="2">The sequence shown here is derived from an EMBL/GenBank/DDBJ whole genome shotgun (WGS) entry which is preliminary data.</text>
</comment>
<keyword evidence="1" id="KW-0812">Transmembrane</keyword>
<evidence type="ECO:0000256" key="1">
    <source>
        <dbReference type="SAM" id="Phobius"/>
    </source>
</evidence>
<organism evidence="2 4">
    <name type="scientific">Mycena citricolor</name>
    <dbReference type="NCBI Taxonomy" id="2018698"/>
    <lineage>
        <taxon>Eukaryota</taxon>
        <taxon>Fungi</taxon>
        <taxon>Dikarya</taxon>
        <taxon>Basidiomycota</taxon>
        <taxon>Agaricomycotina</taxon>
        <taxon>Agaricomycetes</taxon>
        <taxon>Agaricomycetidae</taxon>
        <taxon>Agaricales</taxon>
        <taxon>Marasmiineae</taxon>
        <taxon>Mycenaceae</taxon>
        <taxon>Mycena</taxon>
    </lineage>
</organism>
<keyword evidence="4" id="KW-1185">Reference proteome</keyword>
<dbReference type="PANTHER" id="PTHR12203:SF35">
    <property type="entry name" value="PROTEIN O-GLUCOSYLTRANSFERASE 1"/>
    <property type="match status" value="1"/>
</dbReference>
<proteinExistence type="predicted"/>
<dbReference type="Proteomes" id="UP001295794">
    <property type="component" value="Unassembled WGS sequence"/>
</dbReference>
<name>A0AAD2HI73_9AGAR</name>
<dbReference type="PANTHER" id="PTHR12203">
    <property type="entry name" value="KDEL LYS-ASP-GLU-LEU CONTAINING - RELATED"/>
    <property type="match status" value="1"/>
</dbReference>
<dbReference type="EMBL" id="CAVNYO010000411">
    <property type="protein sequence ID" value="CAK5276669.1"/>
    <property type="molecule type" value="Genomic_DNA"/>
</dbReference>
<protein>
    <recommendedName>
        <fullName evidence="5">Glycosyl transferase CAP10 domain-containing protein</fullName>
    </recommendedName>
</protein>